<evidence type="ECO:0000313" key="2">
    <source>
        <dbReference type="Proteomes" id="UP000053286"/>
    </source>
</evidence>
<evidence type="ECO:0000313" key="1">
    <source>
        <dbReference type="EMBL" id="KFM05748.1"/>
    </source>
</evidence>
<accession>A0A087QWZ4</accession>
<name>A0A087QWZ4_APTFO</name>
<reference evidence="1 2" key="1">
    <citation type="submission" date="2014-04" db="EMBL/GenBank/DDBJ databases">
        <title>Genome evolution of avian class.</title>
        <authorList>
            <person name="Zhang G."/>
            <person name="Li C."/>
        </authorList>
    </citation>
    <scope>NUCLEOTIDE SEQUENCE [LARGE SCALE GENOMIC DNA]</scope>
    <source>
        <strain evidence="1">BGI_AS27</strain>
    </source>
</reference>
<sequence length="55" mass="6487">NAIKLKQGRFRLDIRKKFFTLRVVRHWNRLPREVVDAPSLEVFKVRLAGALSNLI</sequence>
<dbReference type="AlphaFoldDB" id="A0A087QWZ4"/>
<proteinExistence type="predicted"/>
<organism evidence="1 2">
    <name type="scientific">Aptenodytes forsteri</name>
    <name type="common">Emperor penguin</name>
    <dbReference type="NCBI Taxonomy" id="9233"/>
    <lineage>
        <taxon>Eukaryota</taxon>
        <taxon>Metazoa</taxon>
        <taxon>Chordata</taxon>
        <taxon>Craniata</taxon>
        <taxon>Vertebrata</taxon>
        <taxon>Euteleostomi</taxon>
        <taxon>Archelosauria</taxon>
        <taxon>Archosauria</taxon>
        <taxon>Dinosauria</taxon>
        <taxon>Saurischia</taxon>
        <taxon>Theropoda</taxon>
        <taxon>Coelurosauria</taxon>
        <taxon>Aves</taxon>
        <taxon>Neognathae</taxon>
        <taxon>Neoaves</taxon>
        <taxon>Aequornithes</taxon>
        <taxon>Sphenisciformes</taxon>
        <taxon>Spheniscidae</taxon>
        <taxon>Aptenodytes</taxon>
    </lineage>
</organism>
<keyword evidence="2" id="KW-1185">Reference proteome</keyword>
<dbReference type="Proteomes" id="UP000053286">
    <property type="component" value="Unassembled WGS sequence"/>
</dbReference>
<feature type="non-terminal residue" evidence="1">
    <location>
        <position position="55"/>
    </location>
</feature>
<gene>
    <name evidence="1" type="ORF">AS27_15909</name>
</gene>
<feature type="non-terminal residue" evidence="1">
    <location>
        <position position="1"/>
    </location>
</feature>
<evidence type="ECO:0008006" key="3">
    <source>
        <dbReference type="Google" id="ProtNLM"/>
    </source>
</evidence>
<dbReference type="EMBL" id="KL225961">
    <property type="protein sequence ID" value="KFM05748.1"/>
    <property type="molecule type" value="Genomic_DNA"/>
</dbReference>
<protein>
    <recommendedName>
        <fullName evidence="3">Nidogen G2 beta-barrel domain-containing protein</fullName>
    </recommendedName>
</protein>